<dbReference type="Proteomes" id="UP001732700">
    <property type="component" value="Chromosome 4C"/>
</dbReference>
<evidence type="ECO:0000313" key="2">
    <source>
        <dbReference type="Proteomes" id="UP001732700"/>
    </source>
</evidence>
<proteinExistence type="predicted"/>
<name>A0ACD5X102_AVESA</name>
<protein>
    <submittedName>
        <fullName evidence="1">Uncharacterized protein</fullName>
    </submittedName>
</protein>
<sequence length="105" mass="12065">MQGERKALDEGLWMFNKELLIMEDYVPSKTVDEYASSHVLIWIRVANIPLGTMNRKTGELIGRWIGEFQEVDVNEDGQAVGQYLRIKVRIRVDEVIMRGSLLSVV</sequence>
<accession>A0ACD5X102</accession>
<organism evidence="1 2">
    <name type="scientific">Avena sativa</name>
    <name type="common">Oat</name>
    <dbReference type="NCBI Taxonomy" id="4498"/>
    <lineage>
        <taxon>Eukaryota</taxon>
        <taxon>Viridiplantae</taxon>
        <taxon>Streptophyta</taxon>
        <taxon>Embryophyta</taxon>
        <taxon>Tracheophyta</taxon>
        <taxon>Spermatophyta</taxon>
        <taxon>Magnoliopsida</taxon>
        <taxon>Liliopsida</taxon>
        <taxon>Poales</taxon>
        <taxon>Poaceae</taxon>
        <taxon>BOP clade</taxon>
        <taxon>Pooideae</taxon>
        <taxon>Poodae</taxon>
        <taxon>Poeae</taxon>
        <taxon>Poeae Chloroplast Group 1 (Aveneae type)</taxon>
        <taxon>Aveninae</taxon>
        <taxon>Avena</taxon>
    </lineage>
</organism>
<reference evidence="1" key="2">
    <citation type="submission" date="2025-09" db="UniProtKB">
        <authorList>
            <consortium name="EnsemblPlants"/>
        </authorList>
    </citation>
    <scope>IDENTIFICATION</scope>
</reference>
<dbReference type="EnsemblPlants" id="AVESA.00010b.r2.4CG1304160.1">
    <property type="protein sequence ID" value="AVESA.00010b.r2.4CG1304160.1.CDS.1"/>
    <property type="gene ID" value="AVESA.00010b.r2.4CG1304160"/>
</dbReference>
<keyword evidence="2" id="KW-1185">Reference proteome</keyword>
<reference evidence="1" key="1">
    <citation type="submission" date="2021-05" db="EMBL/GenBank/DDBJ databases">
        <authorList>
            <person name="Scholz U."/>
            <person name="Mascher M."/>
            <person name="Fiebig A."/>
        </authorList>
    </citation>
    <scope>NUCLEOTIDE SEQUENCE [LARGE SCALE GENOMIC DNA]</scope>
</reference>
<evidence type="ECO:0000313" key="1">
    <source>
        <dbReference type="EnsemblPlants" id="AVESA.00010b.r2.4CG1304160.1.CDS.1"/>
    </source>
</evidence>